<sequence>MRKQPLSDGPAAVLTGIFRDKREERTGPCLYNLNCGSPGHRSLSPLTAAWRGDRDRQCSVWVGEGQLVVEGLH</sequence>
<protein>
    <submittedName>
        <fullName evidence="1">Uncharacterized protein</fullName>
    </submittedName>
</protein>
<comment type="caution">
    <text evidence="1">The sequence shown here is derived from an EMBL/GenBank/DDBJ whole genome shotgun (WGS) entry which is preliminary data.</text>
</comment>
<organism evidence="1 2">
    <name type="scientific">Champsocephalus esox</name>
    <name type="common">pike icefish</name>
    <dbReference type="NCBI Taxonomy" id="159716"/>
    <lineage>
        <taxon>Eukaryota</taxon>
        <taxon>Metazoa</taxon>
        <taxon>Chordata</taxon>
        <taxon>Craniata</taxon>
        <taxon>Vertebrata</taxon>
        <taxon>Euteleostomi</taxon>
        <taxon>Actinopterygii</taxon>
        <taxon>Neopterygii</taxon>
        <taxon>Teleostei</taxon>
        <taxon>Neoteleostei</taxon>
        <taxon>Acanthomorphata</taxon>
        <taxon>Eupercaria</taxon>
        <taxon>Perciformes</taxon>
        <taxon>Notothenioidei</taxon>
        <taxon>Channichthyidae</taxon>
        <taxon>Champsocephalus</taxon>
    </lineage>
</organism>
<gene>
    <name evidence="1" type="ORF">CesoFtcFv8_016628</name>
</gene>
<dbReference type="AlphaFoldDB" id="A0AAN8GQH1"/>
<evidence type="ECO:0000313" key="1">
    <source>
        <dbReference type="EMBL" id="KAK5888094.1"/>
    </source>
</evidence>
<dbReference type="Proteomes" id="UP001335648">
    <property type="component" value="Unassembled WGS sequence"/>
</dbReference>
<proteinExistence type="predicted"/>
<evidence type="ECO:0000313" key="2">
    <source>
        <dbReference type="Proteomes" id="UP001335648"/>
    </source>
</evidence>
<keyword evidence="2" id="KW-1185">Reference proteome</keyword>
<reference evidence="1 2" key="1">
    <citation type="journal article" date="2023" name="Mol. Biol. Evol.">
        <title>Genomics of Secondarily Temperate Adaptation in the Only Non-Antarctic Icefish.</title>
        <authorList>
            <person name="Rivera-Colon A.G."/>
            <person name="Rayamajhi N."/>
            <person name="Minhas B.F."/>
            <person name="Madrigal G."/>
            <person name="Bilyk K.T."/>
            <person name="Yoon V."/>
            <person name="Hune M."/>
            <person name="Gregory S."/>
            <person name="Cheng C.H.C."/>
            <person name="Catchen J.M."/>
        </authorList>
    </citation>
    <scope>NUCLEOTIDE SEQUENCE [LARGE SCALE GENOMIC DNA]</scope>
    <source>
        <strain evidence="1">JC2023a</strain>
    </source>
</reference>
<dbReference type="EMBL" id="JAULUE010002058">
    <property type="protein sequence ID" value="KAK5888094.1"/>
    <property type="molecule type" value="Genomic_DNA"/>
</dbReference>
<accession>A0AAN8GQH1</accession>
<name>A0AAN8GQH1_9TELE</name>